<dbReference type="SUPFAM" id="SSF46689">
    <property type="entry name" value="Homeodomain-like"/>
    <property type="match status" value="1"/>
</dbReference>
<dbReference type="GO" id="GO:0006313">
    <property type="term" value="P:DNA transposition"/>
    <property type="evidence" value="ECO:0007669"/>
    <property type="project" value="InterPro"/>
</dbReference>
<dbReference type="InterPro" id="IPR009057">
    <property type="entry name" value="Homeodomain-like_sf"/>
</dbReference>
<dbReference type="Pfam" id="PF01527">
    <property type="entry name" value="HTH_Tnp_1"/>
    <property type="match status" value="1"/>
</dbReference>
<comment type="caution">
    <text evidence="1">The sequence shown here is derived from an EMBL/GenBank/DDBJ whole genome shotgun (WGS) entry which is preliminary data.</text>
</comment>
<reference evidence="1 2" key="1">
    <citation type="submission" date="2017-06" db="EMBL/GenBank/DDBJ databases">
        <title>Draft Genome Sequence of Natranaerobius trueperi halophilic, alkalithermophilic bacteria from soda lakes.</title>
        <authorList>
            <person name="Zhao B."/>
        </authorList>
    </citation>
    <scope>NUCLEOTIDE SEQUENCE [LARGE SCALE GENOMIC DNA]</scope>
    <source>
        <strain evidence="1 2">DSM 18760</strain>
    </source>
</reference>
<gene>
    <name evidence="1" type="ORF">CDO51_13005</name>
</gene>
<protein>
    <recommendedName>
        <fullName evidence="3">Transposase</fullName>
    </recommendedName>
</protein>
<sequence>MCPVMGKNYSDDFKKTVVDLYHSGTSVKDLSSEYGVTEVTIYKWI</sequence>
<dbReference type="InterPro" id="IPR036388">
    <property type="entry name" value="WH-like_DNA-bd_sf"/>
</dbReference>
<dbReference type="EMBL" id="NIQC01000062">
    <property type="protein sequence ID" value="OWZ82644.1"/>
    <property type="molecule type" value="Genomic_DNA"/>
</dbReference>
<proteinExistence type="predicted"/>
<keyword evidence="2" id="KW-1185">Reference proteome</keyword>
<dbReference type="AlphaFoldDB" id="A0A226BWG7"/>
<dbReference type="Gene3D" id="1.10.10.10">
    <property type="entry name" value="Winged helix-like DNA-binding domain superfamily/Winged helix DNA-binding domain"/>
    <property type="match status" value="1"/>
</dbReference>
<feature type="non-terminal residue" evidence="1">
    <location>
        <position position="45"/>
    </location>
</feature>
<evidence type="ECO:0000313" key="2">
    <source>
        <dbReference type="Proteomes" id="UP000214588"/>
    </source>
</evidence>
<dbReference type="GO" id="GO:0004803">
    <property type="term" value="F:transposase activity"/>
    <property type="evidence" value="ECO:0007669"/>
    <property type="project" value="InterPro"/>
</dbReference>
<evidence type="ECO:0008006" key="3">
    <source>
        <dbReference type="Google" id="ProtNLM"/>
    </source>
</evidence>
<dbReference type="InterPro" id="IPR002514">
    <property type="entry name" value="Transposase_8"/>
</dbReference>
<evidence type="ECO:0000313" key="1">
    <source>
        <dbReference type="EMBL" id="OWZ82644.1"/>
    </source>
</evidence>
<organism evidence="1 2">
    <name type="scientific">Natranaerobius trueperi</name>
    <dbReference type="NCBI Taxonomy" id="759412"/>
    <lineage>
        <taxon>Bacteria</taxon>
        <taxon>Bacillati</taxon>
        <taxon>Bacillota</taxon>
        <taxon>Clostridia</taxon>
        <taxon>Natranaerobiales</taxon>
        <taxon>Natranaerobiaceae</taxon>
        <taxon>Natranaerobius</taxon>
    </lineage>
</organism>
<dbReference type="Proteomes" id="UP000214588">
    <property type="component" value="Unassembled WGS sequence"/>
</dbReference>
<name>A0A226BWG7_9FIRM</name>
<dbReference type="GO" id="GO:0003677">
    <property type="term" value="F:DNA binding"/>
    <property type="evidence" value="ECO:0007669"/>
    <property type="project" value="InterPro"/>
</dbReference>
<accession>A0A226BWG7</accession>